<accession>A0A9W6SJ51</accession>
<comment type="caution">
    <text evidence="5">The sequence shown here is derived from an EMBL/GenBank/DDBJ whole genome shotgun (WGS) entry which is preliminary data.</text>
</comment>
<dbReference type="InterPro" id="IPR003593">
    <property type="entry name" value="AAA+_ATPase"/>
</dbReference>
<dbReference type="Proteomes" id="UP001165079">
    <property type="component" value="Unassembled WGS sequence"/>
</dbReference>
<evidence type="ECO:0000313" key="5">
    <source>
        <dbReference type="EMBL" id="GLZ76546.1"/>
    </source>
</evidence>
<dbReference type="CDD" id="cd03255">
    <property type="entry name" value="ABC_MJ0796_LolCDE_FtsE"/>
    <property type="match status" value="1"/>
</dbReference>
<organism evidence="5 6">
    <name type="scientific">Actinorhabdospora filicis</name>
    <dbReference type="NCBI Taxonomy" id="1785913"/>
    <lineage>
        <taxon>Bacteria</taxon>
        <taxon>Bacillati</taxon>
        <taxon>Actinomycetota</taxon>
        <taxon>Actinomycetes</taxon>
        <taxon>Micromonosporales</taxon>
        <taxon>Micromonosporaceae</taxon>
        <taxon>Actinorhabdospora</taxon>
    </lineage>
</organism>
<dbReference type="InterPro" id="IPR003439">
    <property type="entry name" value="ABC_transporter-like_ATP-bd"/>
</dbReference>
<dbReference type="InterPro" id="IPR017871">
    <property type="entry name" value="ABC_transporter-like_CS"/>
</dbReference>
<gene>
    <name evidence="5" type="ORF">Afil01_13530</name>
</gene>
<reference evidence="5" key="1">
    <citation type="submission" date="2023-03" db="EMBL/GenBank/DDBJ databases">
        <title>Actinorhabdospora filicis NBRC 111898.</title>
        <authorList>
            <person name="Ichikawa N."/>
            <person name="Sato H."/>
            <person name="Tonouchi N."/>
        </authorList>
    </citation>
    <scope>NUCLEOTIDE SEQUENCE</scope>
    <source>
        <strain evidence="5">NBRC 111898</strain>
    </source>
</reference>
<dbReference type="Pfam" id="PF00005">
    <property type="entry name" value="ABC_tran"/>
    <property type="match status" value="1"/>
</dbReference>
<dbReference type="GO" id="GO:0016887">
    <property type="term" value="F:ATP hydrolysis activity"/>
    <property type="evidence" value="ECO:0007669"/>
    <property type="project" value="InterPro"/>
</dbReference>
<dbReference type="AlphaFoldDB" id="A0A9W6SJ51"/>
<dbReference type="PANTHER" id="PTHR24220:SF86">
    <property type="entry name" value="ABC TRANSPORTER ABCH.1"/>
    <property type="match status" value="1"/>
</dbReference>
<protein>
    <recommendedName>
        <fullName evidence="4">ABC transporter domain-containing protein</fullName>
    </recommendedName>
</protein>
<keyword evidence="1" id="KW-0813">Transport</keyword>
<keyword evidence="2" id="KW-0547">Nucleotide-binding</keyword>
<dbReference type="PROSITE" id="PS50893">
    <property type="entry name" value="ABC_TRANSPORTER_2"/>
    <property type="match status" value="1"/>
</dbReference>
<evidence type="ECO:0000256" key="2">
    <source>
        <dbReference type="ARBA" id="ARBA00022741"/>
    </source>
</evidence>
<proteinExistence type="predicted"/>
<dbReference type="GO" id="GO:0005886">
    <property type="term" value="C:plasma membrane"/>
    <property type="evidence" value="ECO:0007669"/>
    <property type="project" value="TreeGrafter"/>
</dbReference>
<dbReference type="GO" id="GO:0005524">
    <property type="term" value="F:ATP binding"/>
    <property type="evidence" value="ECO:0007669"/>
    <property type="project" value="UniProtKB-KW"/>
</dbReference>
<sequence>MIELREVGRTFAGPPEVTALRDATFGVDAGEIVAIVGPSGSGKSTLLNVLGLLDTPTTGTYHLAGVDTGSLKERQRTALRASTLGFVFQAAHVIAHLDCLGNVTVPLEHLGIPRRERAAMAEKALLAVGLGHRLRARPNTLSGGERQRVAIARAIVHEPKVLLCDEPTGNLDSENTASVLELLESLVSGDRAVVIVTHESDVADRAHRTVKVVDGVAAALAA</sequence>
<dbReference type="GO" id="GO:0022857">
    <property type="term" value="F:transmembrane transporter activity"/>
    <property type="evidence" value="ECO:0007669"/>
    <property type="project" value="TreeGrafter"/>
</dbReference>
<dbReference type="InterPro" id="IPR017911">
    <property type="entry name" value="MacB-like_ATP-bd"/>
</dbReference>
<dbReference type="GO" id="GO:0098796">
    <property type="term" value="C:membrane protein complex"/>
    <property type="evidence" value="ECO:0007669"/>
    <property type="project" value="UniProtKB-ARBA"/>
</dbReference>
<evidence type="ECO:0000256" key="1">
    <source>
        <dbReference type="ARBA" id="ARBA00022448"/>
    </source>
</evidence>
<dbReference type="InterPro" id="IPR027417">
    <property type="entry name" value="P-loop_NTPase"/>
</dbReference>
<dbReference type="PANTHER" id="PTHR24220">
    <property type="entry name" value="IMPORT ATP-BINDING PROTEIN"/>
    <property type="match status" value="1"/>
</dbReference>
<dbReference type="InterPro" id="IPR015854">
    <property type="entry name" value="ABC_transpr_LolD-like"/>
</dbReference>
<dbReference type="EMBL" id="BSTX01000001">
    <property type="protein sequence ID" value="GLZ76546.1"/>
    <property type="molecule type" value="Genomic_DNA"/>
</dbReference>
<evidence type="ECO:0000259" key="4">
    <source>
        <dbReference type="PROSITE" id="PS50893"/>
    </source>
</evidence>
<evidence type="ECO:0000313" key="6">
    <source>
        <dbReference type="Proteomes" id="UP001165079"/>
    </source>
</evidence>
<keyword evidence="3" id="KW-0067">ATP-binding</keyword>
<name>A0A9W6SJ51_9ACTN</name>
<dbReference type="SMART" id="SM00382">
    <property type="entry name" value="AAA"/>
    <property type="match status" value="1"/>
</dbReference>
<evidence type="ECO:0000256" key="3">
    <source>
        <dbReference type="ARBA" id="ARBA00022840"/>
    </source>
</evidence>
<feature type="domain" description="ABC transporter" evidence="4">
    <location>
        <begin position="2"/>
        <end position="222"/>
    </location>
</feature>
<dbReference type="RefSeq" id="WP_285661723.1">
    <property type="nucleotide sequence ID" value="NZ_BSTX01000001.1"/>
</dbReference>
<dbReference type="Gene3D" id="3.40.50.300">
    <property type="entry name" value="P-loop containing nucleotide triphosphate hydrolases"/>
    <property type="match status" value="1"/>
</dbReference>
<dbReference type="FunFam" id="3.40.50.300:FF:000032">
    <property type="entry name" value="Export ABC transporter ATP-binding protein"/>
    <property type="match status" value="1"/>
</dbReference>
<keyword evidence="6" id="KW-1185">Reference proteome</keyword>
<dbReference type="PROSITE" id="PS00211">
    <property type="entry name" value="ABC_TRANSPORTER_1"/>
    <property type="match status" value="1"/>
</dbReference>
<dbReference type="SUPFAM" id="SSF52540">
    <property type="entry name" value="P-loop containing nucleoside triphosphate hydrolases"/>
    <property type="match status" value="1"/>
</dbReference>